<evidence type="ECO:0000256" key="7">
    <source>
        <dbReference type="ARBA" id="ARBA00023033"/>
    </source>
</evidence>
<evidence type="ECO:0000256" key="2">
    <source>
        <dbReference type="ARBA" id="ARBA00010617"/>
    </source>
</evidence>
<reference evidence="10 11" key="2">
    <citation type="submission" date="2018-11" db="EMBL/GenBank/DDBJ databases">
        <authorList>
            <consortium name="Pathogen Informatics"/>
        </authorList>
    </citation>
    <scope>NUCLEOTIDE SEQUENCE [LARGE SCALE GENOMIC DNA]</scope>
</reference>
<keyword evidence="5 9" id="KW-0560">Oxidoreductase</keyword>
<dbReference type="InterPro" id="IPR017972">
    <property type="entry name" value="Cyt_P450_CS"/>
</dbReference>
<evidence type="ECO:0000256" key="6">
    <source>
        <dbReference type="ARBA" id="ARBA00023004"/>
    </source>
</evidence>
<keyword evidence="7 9" id="KW-0503">Monooxygenase</keyword>
<dbReference type="PANTHER" id="PTHR24292">
    <property type="entry name" value="CYTOCHROME P450"/>
    <property type="match status" value="1"/>
</dbReference>
<name>A0A183V896_TOXCA</name>
<evidence type="ECO:0000313" key="10">
    <source>
        <dbReference type="EMBL" id="VDM48287.1"/>
    </source>
</evidence>
<dbReference type="InterPro" id="IPR050476">
    <property type="entry name" value="Insect_CytP450_Detox"/>
</dbReference>
<dbReference type="AlphaFoldDB" id="A0A183V896"/>
<accession>A0A183V896</accession>
<keyword evidence="6 8" id="KW-0408">Iron</keyword>
<feature type="binding site" description="axial binding residue" evidence="8">
    <location>
        <position position="179"/>
    </location>
    <ligand>
        <name>heme</name>
        <dbReference type="ChEBI" id="CHEBI:30413"/>
    </ligand>
    <ligandPart>
        <name>Fe</name>
        <dbReference type="ChEBI" id="CHEBI:18248"/>
    </ligandPart>
</feature>
<evidence type="ECO:0000256" key="4">
    <source>
        <dbReference type="ARBA" id="ARBA00022723"/>
    </source>
</evidence>
<dbReference type="GO" id="GO:0020037">
    <property type="term" value="F:heme binding"/>
    <property type="evidence" value="ECO:0007669"/>
    <property type="project" value="InterPro"/>
</dbReference>
<dbReference type="EMBL" id="UYWY01024037">
    <property type="protein sequence ID" value="VDM48287.1"/>
    <property type="molecule type" value="Genomic_DNA"/>
</dbReference>
<dbReference type="GO" id="GO:0005506">
    <property type="term" value="F:iron ion binding"/>
    <property type="evidence" value="ECO:0007669"/>
    <property type="project" value="InterPro"/>
</dbReference>
<reference evidence="12" key="1">
    <citation type="submission" date="2016-06" db="UniProtKB">
        <authorList>
            <consortium name="WormBaseParasite"/>
        </authorList>
    </citation>
    <scope>IDENTIFICATION</scope>
</reference>
<proteinExistence type="inferred from homology"/>
<evidence type="ECO:0000256" key="5">
    <source>
        <dbReference type="ARBA" id="ARBA00023002"/>
    </source>
</evidence>
<dbReference type="PRINTS" id="PR00463">
    <property type="entry name" value="EP450I"/>
</dbReference>
<comment type="cofactor">
    <cofactor evidence="1 8">
        <name>heme</name>
        <dbReference type="ChEBI" id="CHEBI:30413"/>
    </cofactor>
</comment>
<keyword evidence="11" id="KW-1185">Reference proteome</keyword>
<gene>
    <name evidence="10" type="ORF">TCNE_LOCUS16966</name>
</gene>
<keyword evidence="4 8" id="KW-0479">Metal-binding</keyword>
<organism evidence="11 12">
    <name type="scientific">Toxocara canis</name>
    <name type="common">Canine roundworm</name>
    <dbReference type="NCBI Taxonomy" id="6265"/>
    <lineage>
        <taxon>Eukaryota</taxon>
        <taxon>Metazoa</taxon>
        <taxon>Ecdysozoa</taxon>
        <taxon>Nematoda</taxon>
        <taxon>Chromadorea</taxon>
        <taxon>Rhabditida</taxon>
        <taxon>Spirurina</taxon>
        <taxon>Ascaridomorpha</taxon>
        <taxon>Ascaridoidea</taxon>
        <taxon>Toxocaridae</taxon>
        <taxon>Toxocara</taxon>
    </lineage>
</organism>
<dbReference type="Gene3D" id="1.10.630.10">
    <property type="entry name" value="Cytochrome P450"/>
    <property type="match status" value="1"/>
</dbReference>
<dbReference type="GO" id="GO:0004497">
    <property type="term" value="F:monooxygenase activity"/>
    <property type="evidence" value="ECO:0007669"/>
    <property type="project" value="UniProtKB-KW"/>
</dbReference>
<dbReference type="SUPFAM" id="SSF48264">
    <property type="entry name" value="Cytochrome P450"/>
    <property type="match status" value="1"/>
</dbReference>
<comment type="similarity">
    <text evidence="2 9">Belongs to the cytochrome P450 family.</text>
</comment>
<dbReference type="InterPro" id="IPR036396">
    <property type="entry name" value="Cyt_P450_sf"/>
</dbReference>
<dbReference type="Proteomes" id="UP000050794">
    <property type="component" value="Unassembled WGS sequence"/>
</dbReference>
<dbReference type="Pfam" id="PF00067">
    <property type="entry name" value="p450"/>
    <property type="match status" value="1"/>
</dbReference>
<evidence type="ECO:0000313" key="11">
    <source>
        <dbReference type="Proteomes" id="UP000050794"/>
    </source>
</evidence>
<dbReference type="PANTHER" id="PTHR24292:SF54">
    <property type="entry name" value="CYP9F3-RELATED"/>
    <property type="match status" value="1"/>
</dbReference>
<evidence type="ECO:0000256" key="8">
    <source>
        <dbReference type="PIRSR" id="PIRSR602401-1"/>
    </source>
</evidence>
<evidence type="ECO:0000256" key="1">
    <source>
        <dbReference type="ARBA" id="ARBA00001971"/>
    </source>
</evidence>
<protein>
    <submittedName>
        <fullName evidence="12">Cytochrome P450</fullName>
    </submittedName>
</protein>
<dbReference type="InterPro" id="IPR001128">
    <property type="entry name" value="Cyt_P450"/>
</dbReference>
<dbReference type="WBParaSite" id="TCNE_0001696701-mRNA-1">
    <property type="protein sequence ID" value="TCNE_0001696701-mRNA-1"/>
    <property type="gene ID" value="TCNE_0001696701"/>
</dbReference>
<evidence type="ECO:0000256" key="3">
    <source>
        <dbReference type="ARBA" id="ARBA00022617"/>
    </source>
</evidence>
<keyword evidence="3 8" id="KW-0349">Heme</keyword>
<dbReference type="PROSITE" id="PS00086">
    <property type="entry name" value="CYTOCHROME_P450"/>
    <property type="match status" value="1"/>
</dbReference>
<evidence type="ECO:0000313" key="12">
    <source>
        <dbReference type="WBParaSite" id="TCNE_0001696701-mRNA-1"/>
    </source>
</evidence>
<dbReference type="PRINTS" id="PR00385">
    <property type="entry name" value="P450"/>
</dbReference>
<dbReference type="InterPro" id="IPR002401">
    <property type="entry name" value="Cyt_P450_E_grp-I"/>
</dbReference>
<sequence>MFPNIARKLEDLTGHEILGHDCNAFFVSAVRSVIKERRAHPRKEKPDFLQLLLDCLDEEDGSKEIDKEITHEALSAGSKTYIDYNDLSKMPYLEQIMKETLRLCPPAPRMLRECNEDITIKNIRFEKGCAIVVPIYAVHYNSDYYPQPEKFDPERFSPEARASMDPLTFLPFGYGPRNCIGMRFAQLEIRMALAYLLHRFRFKTNERTMVRHLHTQ</sequence>
<dbReference type="GO" id="GO:0016705">
    <property type="term" value="F:oxidoreductase activity, acting on paired donors, with incorporation or reduction of molecular oxygen"/>
    <property type="evidence" value="ECO:0007669"/>
    <property type="project" value="InterPro"/>
</dbReference>
<evidence type="ECO:0000256" key="9">
    <source>
        <dbReference type="RuleBase" id="RU000461"/>
    </source>
</evidence>